<keyword evidence="3" id="KW-1185">Reference proteome</keyword>
<name>A0A934SA65_9BACT</name>
<dbReference type="InterPro" id="IPR001296">
    <property type="entry name" value="Glyco_trans_1"/>
</dbReference>
<reference evidence="2" key="1">
    <citation type="submission" date="2021-01" db="EMBL/GenBank/DDBJ databases">
        <title>Modified the classification status of verrucomicrobia.</title>
        <authorList>
            <person name="Feng X."/>
        </authorList>
    </citation>
    <scope>NUCLEOTIDE SEQUENCE</scope>
    <source>
        <strain evidence="2">KCTC 22041</strain>
    </source>
</reference>
<gene>
    <name evidence="2" type="ORF">JIN85_08625</name>
</gene>
<evidence type="ECO:0000313" key="2">
    <source>
        <dbReference type="EMBL" id="MBK1882477.1"/>
    </source>
</evidence>
<dbReference type="RefSeq" id="WP_200269653.1">
    <property type="nucleotide sequence ID" value="NZ_JAENIJ010000011.1"/>
</dbReference>
<proteinExistence type="predicted"/>
<evidence type="ECO:0000313" key="3">
    <source>
        <dbReference type="Proteomes" id="UP000603141"/>
    </source>
</evidence>
<dbReference type="SUPFAM" id="SSF53756">
    <property type="entry name" value="UDP-Glycosyltransferase/glycogen phosphorylase"/>
    <property type="match status" value="1"/>
</dbReference>
<protein>
    <submittedName>
        <fullName evidence="2">Glycosyltransferase</fullName>
    </submittedName>
</protein>
<sequence>MKTKSPVKILIIGRLQGANRGEWVSHFLAKGDPNIKFNVKFSPLATRPRQNALGYIADFLLKTASFVVDYIQGRGTTIIYVPPMNYSIINYAWALNSLLRSKLIVDYYVCALPTLEEDGGSSCWIGNDINCIKFDRAALSKADILIHPVISELKLTASMAGVELKNSKIRVLPLTMDRLAHPKKKLITRKLRIAWWALFSPLHGLDQFLRGMEQLSDADLELIELTLIGSNTATPYVKGLLEAHPRAGTKIKYRTDLSFSNGTLPSHLVDHCDLALGHFGLSRKSQAVISNKIVEALAIGLPVFTGESSGVREFLNDDQIIFVDLNPEAIAAKLRAIVRQEICLDEIAENGSSAFDVHFSRETFVSNFRELILSDRN</sequence>
<accession>A0A934SA65</accession>
<dbReference type="Gene3D" id="3.40.50.2000">
    <property type="entry name" value="Glycogen Phosphorylase B"/>
    <property type="match status" value="1"/>
</dbReference>
<dbReference type="Proteomes" id="UP000603141">
    <property type="component" value="Unassembled WGS sequence"/>
</dbReference>
<dbReference type="GO" id="GO:0016757">
    <property type="term" value="F:glycosyltransferase activity"/>
    <property type="evidence" value="ECO:0007669"/>
    <property type="project" value="InterPro"/>
</dbReference>
<evidence type="ECO:0000259" key="1">
    <source>
        <dbReference type="Pfam" id="PF00534"/>
    </source>
</evidence>
<comment type="caution">
    <text evidence="2">The sequence shown here is derived from an EMBL/GenBank/DDBJ whole genome shotgun (WGS) entry which is preliminary data.</text>
</comment>
<dbReference type="EMBL" id="JAENIJ010000011">
    <property type="protein sequence ID" value="MBK1882477.1"/>
    <property type="molecule type" value="Genomic_DNA"/>
</dbReference>
<organism evidence="2 3">
    <name type="scientific">Luteolibacter pohnpeiensis</name>
    <dbReference type="NCBI Taxonomy" id="454153"/>
    <lineage>
        <taxon>Bacteria</taxon>
        <taxon>Pseudomonadati</taxon>
        <taxon>Verrucomicrobiota</taxon>
        <taxon>Verrucomicrobiia</taxon>
        <taxon>Verrucomicrobiales</taxon>
        <taxon>Verrucomicrobiaceae</taxon>
        <taxon>Luteolibacter</taxon>
    </lineage>
</organism>
<dbReference type="AlphaFoldDB" id="A0A934SA65"/>
<dbReference type="Pfam" id="PF00534">
    <property type="entry name" value="Glycos_transf_1"/>
    <property type="match status" value="1"/>
</dbReference>
<feature type="domain" description="Glycosyl transferase family 1" evidence="1">
    <location>
        <begin position="285"/>
        <end position="351"/>
    </location>
</feature>